<protein>
    <recommendedName>
        <fullName evidence="10">DUF3857 domain-containing protein</fullName>
    </recommendedName>
</protein>
<dbReference type="PANTHER" id="PTHR44943">
    <property type="entry name" value="CELLULOSE SYNTHASE OPERON PROTEIN C"/>
    <property type="match status" value="1"/>
</dbReference>
<proteinExistence type="predicted"/>
<reference evidence="9" key="1">
    <citation type="submission" date="2019-10" db="EMBL/GenBank/DDBJ databases">
        <title>Lacipirellula parvula gen. nov., sp. nov., representing a lineage of planctomycetes widespread in freshwater anoxic habitats, and description of the family Lacipirellulaceae.</title>
        <authorList>
            <person name="Dedysh S.N."/>
            <person name="Kulichevskaya I.S."/>
            <person name="Beletsky A.V."/>
            <person name="Rakitin A.L."/>
            <person name="Mardanov A.V."/>
            <person name="Ivanova A.A."/>
            <person name="Saltykova V.X."/>
            <person name="Rijpstra W.I.C."/>
            <person name="Sinninghe Damste J.S."/>
            <person name="Ravin N.V."/>
        </authorList>
    </citation>
    <scope>NUCLEOTIDE SEQUENCE [LARGE SCALE GENOMIC DNA]</scope>
    <source>
        <strain evidence="9">PX69</strain>
    </source>
</reference>
<gene>
    <name evidence="8" type="ORF">PLANPX_2341</name>
</gene>
<feature type="transmembrane region" description="Helical" evidence="5">
    <location>
        <begin position="71"/>
        <end position="92"/>
    </location>
</feature>
<dbReference type="SUPFAM" id="SSF54001">
    <property type="entry name" value="Cysteine proteinases"/>
    <property type="match status" value="1"/>
</dbReference>
<dbReference type="SUPFAM" id="SSF48452">
    <property type="entry name" value="TPR-like"/>
    <property type="match status" value="1"/>
</dbReference>
<dbReference type="Gene3D" id="2.60.40.3140">
    <property type="match status" value="1"/>
</dbReference>
<keyword evidence="2 3" id="KW-0802">TPR repeat</keyword>
<dbReference type="Proteomes" id="UP000326837">
    <property type="component" value="Chromosome"/>
</dbReference>
<keyword evidence="5" id="KW-0472">Membrane</keyword>
<dbReference type="InterPro" id="IPR002931">
    <property type="entry name" value="Transglutaminase-like"/>
</dbReference>
<dbReference type="InterPro" id="IPR011990">
    <property type="entry name" value="TPR-like_helical_dom_sf"/>
</dbReference>
<evidence type="ECO:0000256" key="2">
    <source>
        <dbReference type="ARBA" id="ARBA00022803"/>
    </source>
</evidence>
<feature type="transmembrane region" description="Helical" evidence="5">
    <location>
        <begin position="140"/>
        <end position="165"/>
    </location>
</feature>
<dbReference type="InterPro" id="IPR024618">
    <property type="entry name" value="DUF3857"/>
</dbReference>
<dbReference type="PROSITE" id="PS50005">
    <property type="entry name" value="TPR"/>
    <property type="match status" value="1"/>
</dbReference>
<dbReference type="Gene3D" id="3.10.620.30">
    <property type="match status" value="1"/>
</dbReference>
<evidence type="ECO:0000256" key="1">
    <source>
        <dbReference type="ARBA" id="ARBA00022737"/>
    </source>
</evidence>
<feature type="transmembrane region" description="Helical" evidence="5">
    <location>
        <begin position="42"/>
        <end position="64"/>
    </location>
</feature>
<organism evidence="8 9">
    <name type="scientific">Lacipirellula parvula</name>
    <dbReference type="NCBI Taxonomy" id="2650471"/>
    <lineage>
        <taxon>Bacteria</taxon>
        <taxon>Pseudomonadati</taxon>
        <taxon>Planctomycetota</taxon>
        <taxon>Planctomycetia</taxon>
        <taxon>Pirellulales</taxon>
        <taxon>Lacipirellulaceae</taxon>
        <taxon>Lacipirellula</taxon>
    </lineage>
</organism>
<evidence type="ECO:0000256" key="5">
    <source>
        <dbReference type="SAM" id="Phobius"/>
    </source>
</evidence>
<feature type="repeat" description="TPR" evidence="3">
    <location>
        <begin position="557"/>
        <end position="590"/>
    </location>
</feature>
<feature type="transmembrane region" description="Helical" evidence="5">
    <location>
        <begin position="104"/>
        <end position="128"/>
    </location>
</feature>
<keyword evidence="9" id="KW-1185">Reference proteome</keyword>
<keyword evidence="5" id="KW-1133">Transmembrane helix</keyword>
<keyword evidence="1" id="KW-0677">Repeat</keyword>
<evidence type="ECO:0000313" key="9">
    <source>
        <dbReference type="Proteomes" id="UP000326837"/>
    </source>
</evidence>
<evidence type="ECO:0000259" key="6">
    <source>
        <dbReference type="Pfam" id="PF01841"/>
    </source>
</evidence>
<sequence>MHAALSLRRRQPQIILATQPMSLQLILLSVEADVESGRASMALGYFAFIILFAAAALKCGALMARPQTHKLCVGALTTLLLTLTLSLLLTALRNLLELPHWTNVASFLLCAIGLLSTLAMSIVGLLDYRSRPTLFNQGRVQAWLALGISFVPAILVAIGFARGFIEGARTAIERNTIRYAERESNSTAGDFAAKSPDAGERSEQSGVKADSAVRPAAHEVVATRPSSDATQQFADLNFEFTPPDEGWIKLHAASVSADANVAYTSKAPQVIFFIIAEQIGADADVKVDALLEVVKANLYASFEEVEFENAVPRTVGGIEGVNVVAKYTKGVVEHRRAMWLGARGGFLYQLISTGREKYAEQLDARHDLMLAGFHVLDRNAVVYSEGKTPLTTYVSAHYGYRVDLSEAPWLKASADDDLLPAAEVAATLKSRAAFAVVPLVLPYDGATVEDASAALASVLIEGFDADRCTDFTSAPAKNSVEEVRFRYVRSSTTGVSIENRFRILRKGRRAVMAVGWAAADETDLLAEIDQALGTLELDEAGEANNDNGEEEQRFWRGMAVNRLGMAAFDRQDLTAALACFEEAIKLQPKYPTALTNYVHILAESGKPEQAVAELEKRIDQYEDKTRLREKYAEMLLETGDEQRCCETLQQLLAEGHRSEETLLVLVGVQMGNEQYDAALAAVEGYLAGGSSPQATQLKAALLSKLGKHDESIAIMEEIRKSRPRDVSAVIGLAVAYHEAKRFDEALQLTQELLDTGKPTESIHLLRGRCQIGLKLYQEAKESFEAAQALNPRSEDAKEWISVASSMLGQGNNSLVKTPIDPVPLPAEIAGRLTQIPANDAAAGTFGAYEKFRVVGYEYRHGERWRSTTYRQIKIVGQEGVDRFSTLTVTFNPLGERVFVNRLAVYDAAGKLAAEGNAGDYYVSADSQSELATGDNTLTIPIPQLQPGSTLEFTYTRESLGAEEFGYENVMLTSSIPVQAAAAFVVGDIDKLAYTSSGPEPRRSAEGGLFWGMSDPPVYVDESSQPPVAEFLPVIHLTDAGQEWKVLGDEYAEQIADRLKPDDIAAAKAAELTKGIAGRDEKIAVLTRFVQKQLNYQGLEFGVRGLMPNTAAKSLENGYGDCKDHSVLLKQLLDAAGIPAQVAIVNSSGDVDGRLPSASQFDHMIVSIPGPDGGDAGRTFVDCTAKYSDPRQVTADEFDGRLALLIESGASRLVPIAPRTTLASEIRCGREVTIVCDEPERETADAVVREQVSFSSTPAGTLRSILIGMQPRDRKEAISRLISDHGDVELTRLEVVNLEDPAAPLILQLEYRMDNVFHRVGDGGSPLSGRLVSPWETWVTTAYAMNERLTPFRTTGAAIVGSTRYVLPAGFTLDRGLDSVESPPSNSFVTWRVEANPADGTTLLHVDRRAGSHPASAFASCSAEAKQFLDRLRRPIAIREISSTAQAPGYSTLR</sequence>
<evidence type="ECO:0000256" key="4">
    <source>
        <dbReference type="SAM" id="MobiDB-lite"/>
    </source>
</evidence>
<dbReference type="InterPro" id="IPR051685">
    <property type="entry name" value="Ycf3/AcsC/BcsC/TPR_MFPF"/>
</dbReference>
<name>A0A5K7XIJ1_9BACT</name>
<keyword evidence="5" id="KW-0812">Transmembrane</keyword>
<dbReference type="Pfam" id="PF14559">
    <property type="entry name" value="TPR_19"/>
    <property type="match status" value="2"/>
</dbReference>
<dbReference type="EMBL" id="AP021861">
    <property type="protein sequence ID" value="BBO32729.1"/>
    <property type="molecule type" value="Genomic_DNA"/>
</dbReference>
<dbReference type="PANTHER" id="PTHR44943:SF8">
    <property type="entry name" value="TPR REPEAT-CONTAINING PROTEIN MJ0263"/>
    <property type="match status" value="1"/>
</dbReference>
<evidence type="ECO:0000256" key="3">
    <source>
        <dbReference type="PROSITE-ProRule" id="PRU00339"/>
    </source>
</evidence>
<feature type="region of interest" description="Disordered" evidence="4">
    <location>
        <begin position="188"/>
        <end position="209"/>
    </location>
</feature>
<dbReference type="KEGG" id="lpav:PLANPX_2341"/>
<dbReference type="InterPro" id="IPR038765">
    <property type="entry name" value="Papain-like_cys_pep_sf"/>
</dbReference>
<dbReference type="Pfam" id="PF12969">
    <property type="entry name" value="DUF3857"/>
    <property type="match status" value="1"/>
</dbReference>
<dbReference type="SMART" id="SM00028">
    <property type="entry name" value="TPR"/>
    <property type="match status" value="4"/>
</dbReference>
<evidence type="ECO:0000313" key="8">
    <source>
        <dbReference type="EMBL" id="BBO32729.1"/>
    </source>
</evidence>
<evidence type="ECO:0008006" key="10">
    <source>
        <dbReference type="Google" id="ProtNLM"/>
    </source>
</evidence>
<feature type="domain" description="DUF3857" evidence="7">
    <location>
        <begin position="863"/>
        <end position="957"/>
    </location>
</feature>
<feature type="domain" description="Transglutaminase-like" evidence="6">
    <location>
        <begin position="1067"/>
        <end position="1148"/>
    </location>
</feature>
<dbReference type="Pfam" id="PF01841">
    <property type="entry name" value="Transglut_core"/>
    <property type="match status" value="1"/>
</dbReference>
<accession>A0A5K7XIJ1</accession>
<dbReference type="Gene3D" id="1.25.40.10">
    <property type="entry name" value="Tetratricopeptide repeat domain"/>
    <property type="match status" value="2"/>
</dbReference>
<dbReference type="InterPro" id="IPR019734">
    <property type="entry name" value="TPR_rpt"/>
</dbReference>
<evidence type="ECO:0000259" key="7">
    <source>
        <dbReference type="Pfam" id="PF12969"/>
    </source>
</evidence>